<dbReference type="Pfam" id="PF04471">
    <property type="entry name" value="Mrr_cat"/>
    <property type="match status" value="1"/>
</dbReference>
<organism evidence="3 4">
    <name type="scientific">Metabacillus arenae</name>
    <dbReference type="NCBI Taxonomy" id="2771434"/>
    <lineage>
        <taxon>Bacteria</taxon>
        <taxon>Bacillati</taxon>
        <taxon>Bacillota</taxon>
        <taxon>Bacilli</taxon>
        <taxon>Bacillales</taxon>
        <taxon>Bacillaceae</taxon>
        <taxon>Metabacillus</taxon>
    </lineage>
</organism>
<dbReference type="InterPro" id="IPR025745">
    <property type="entry name" value="Mrr-like_N_dom"/>
</dbReference>
<dbReference type="PANTHER" id="PTHR30015:SF7">
    <property type="entry name" value="TYPE IV METHYL-DIRECTED RESTRICTION ENZYME ECOKMRR"/>
    <property type="match status" value="1"/>
</dbReference>
<evidence type="ECO:0000313" key="3">
    <source>
        <dbReference type="EMBL" id="MBD1383597.1"/>
    </source>
</evidence>
<keyword evidence="3" id="KW-0540">Nuclease</keyword>
<name>A0A926S0S3_9BACI</name>
<dbReference type="SUPFAM" id="SSF52980">
    <property type="entry name" value="Restriction endonuclease-like"/>
    <property type="match status" value="1"/>
</dbReference>
<dbReference type="EMBL" id="JACXAI010000069">
    <property type="protein sequence ID" value="MBD1383597.1"/>
    <property type="molecule type" value="Genomic_DNA"/>
</dbReference>
<keyword evidence="3" id="KW-0255">Endonuclease</keyword>
<dbReference type="Pfam" id="PF14338">
    <property type="entry name" value="Mrr_N"/>
    <property type="match status" value="1"/>
</dbReference>
<keyword evidence="3" id="KW-0378">Hydrolase</keyword>
<feature type="domain" description="Restriction system protein Mrr-like N-terminal" evidence="2">
    <location>
        <begin position="96"/>
        <end position="178"/>
    </location>
</feature>
<accession>A0A926S0S3</accession>
<comment type="caution">
    <text evidence="3">The sequence shown here is derived from an EMBL/GenBank/DDBJ whole genome shotgun (WGS) entry which is preliminary data.</text>
</comment>
<dbReference type="AlphaFoldDB" id="A0A926S0S3"/>
<reference evidence="3" key="1">
    <citation type="submission" date="2020-09" db="EMBL/GenBank/DDBJ databases">
        <title>A novel bacterium of genus Bacillus, isolated from South China Sea.</title>
        <authorList>
            <person name="Huang H."/>
            <person name="Mo K."/>
            <person name="Hu Y."/>
        </authorList>
    </citation>
    <scope>NUCLEOTIDE SEQUENCE</scope>
    <source>
        <strain evidence="3">IB182487</strain>
    </source>
</reference>
<dbReference type="RefSeq" id="WP_191162908.1">
    <property type="nucleotide sequence ID" value="NZ_JACXAI010000069.1"/>
</dbReference>
<dbReference type="InterPro" id="IPR011856">
    <property type="entry name" value="tRNA_endonuc-like_dom_sf"/>
</dbReference>
<keyword evidence="4" id="KW-1185">Reference proteome</keyword>
<feature type="domain" description="Restriction endonuclease type IV Mrr" evidence="1">
    <location>
        <begin position="220"/>
        <end position="336"/>
    </location>
</feature>
<dbReference type="Proteomes" id="UP000626844">
    <property type="component" value="Unassembled WGS sequence"/>
</dbReference>
<dbReference type="GO" id="GO:0009307">
    <property type="term" value="P:DNA restriction-modification system"/>
    <property type="evidence" value="ECO:0007669"/>
    <property type="project" value="InterPro"/>
</dbReference>
<protein>
    <submittedName>
        <fullName evidence="3">Restriction endonuclease</fullName>
    </submittedName>
</protein>
<dbReference type="InterPro" id="IPR007560">
    <property type="entry name" value="Restrct_endonuc_IV_Mrr"/>
</dbReference>
<evidence type="ECO:0000259" key="2">
    <source>
        <dbReference type="Pfam" id="PF14338"/>
    </source>
</evidence>
<dbReference type="InterPro" id="IPR052906">
    <property type="entry name" value="Type_IV_Methyl-Rstrct_Enzyme"/>
</dbReference>
<evidence type="ECO:0000259" key="1">
    <source>
        <dbReference type="Pfam" id="PF04471"/>
    </source>
</evidence>
<dbReference type="InterPro" id="IPR011335">
    <property type="entry name" value="Restrct_endonuc-II-like"/>
</dbReference>
<dbReference type="PANTHER" id="PTHR30015">
    <property type="entry name" value="MRR RESTRICTION SYSTEM PROTEIN"/>
    <property type="match status" value="1"/>
</dbReference>
<dbReference type="GO" id="GO:0003677">
    <property type="term" value="F:DNA binding"/>
    <property type="evidence" value="ECO:0007669"/>
    <property type="project" value="InterPro"/>
</dbReference>
<evidence type="ECO:0000313" key="4">
    <source>
        <dbReference type="Proteomes" id="UP000626844"/>
    </source>
</evidence>
<dbReference type="Gene3D" id="3.40.1350.10">
    <property type="match status" value="1"/>
</dbReference>
<sequence length="362" mass="41394">MITKTKLSESVGWSESNGRRWIKAFKDYIPSIKKGSSIYYNDSSTAVLKVIKELSESGLTQKEILKIFKEQGVPTNIEEITSSVSNSIDIPRARDIIIPFLTIISDGKAFTSSYISEELTKYFNLTEEQRNRPYNNSKDSIFITRIRQARFSLKNSSYIEEISQSTFQITNKGLELLNDNHKEIQEEIEEMEEVIDPFEVIEEKFDDIKKELADSLIQQIKKVHWRKFEHLIVELLMAMDYGDGEVTGKSSDGGIDGIIKQDKLGLENIYLQAKRWENTVGREQIQSFSGALDDLGATKGVFITTSNFTKHAIQYAERLQSKKIVLIDGETLAKLMIQYNIGVSVKATFVVKKIDFTYFNEE</sequence>
<dbReference type="GO" id="GO:0015666">
    <property type="term" value="F:restriction endodeoxyribonuclease activity"/>
    <property type="evidence" value="ECO:0007669"/>
    <property type="project" value="TreeGrafter"/>
</dbReference>
<gene>
    <name evidence="3" type="ORF">IC621_25895</name>
</gene>
<proteinExistence type="predicted"/>